<sequence>MNAKKLAALLQKYQDGQCTEEERYLVENFYQGFDAEEDRLPDTTAMQEHYQALYENIAARIQAAPAARRSFLYRYRWAAAAAALLLAAFAGSQWLLPARQQPVATIAAKENVHKRFIKLSDGSSVLLNAGSRLQYPAVFEGNSREVYLTGEAYFDIAGDTRQPFIVHTGKVTTTVLGTVFNIKALPQEEQVTVTVARGKVKVDADGRQIGIIGSNEQISVDRKKTAAARTEQVNFLPVAEWTQEDIVFNNITYAEAAAVLKEKYSIQIVFENSTVQQCRFTTSFMRQSSLEDILSVLCAFNQSSFTIKDSIVTIRGGGCQ</sequence>
<dbReference type="Proteomes" id="UP000281028">
    <property type="component" value="Unassembled WGS sequence"/>
</dbReference>
<keyword evidence="2" id="KW-1185">Reference proteome</keyword>
<dbReference type="InterPro" id="IPR032508">
    <property type="entry name" value="FecR_C"/>
</dbReference>
<dbReference type="PIRSF" id="PIRSF018266">
    <property type="entry name" value="FecR"/>
    <property type="match status" value="1"/>
</dbReference>
<dbReference type="InterPro" id="IPR006860">
    <property type="entry name" value="FecR"/>
</dbReference>
<accession>A0A433WLR8</accession>
<dbReference type="PANTHER" id="PTHR30273:SF2">
    <property type="entry name" value="PROTEIN FECR"/>
    <property type="match status" value="1"/>
</dbReference>
<dbReference type="EMBL" id="RIAR02000001">
    <property type="protein sequence ID" value="NSL86424.1"/>
    <property type="molecule type" value="Genomic_DNA"/>
</dbReference>
<organism evidence="1 2">
    <name type="scientific">Chitinophaga solisilvae</name>
    <dbReference type="NCBI Taxonomy" id="1233460"/>
    <lineage>
        <taxon>Bacteria</taxon>
        <taxon>Pseudomonadati</taxon>
        <taxon>Bacteroidota</taxon>
        <taxon>Chitinophagia</taxon>
        <taxon>Chitinophagales</taxon>
        <taxon>Chitinophagaceae</taxon>
        <taxon>Chitinophaga</taxon>
    </lineage>
</organism>
<dbReference type="Gene3D" id="3.55.50.30">
    <property type="match status" value="1"/>
</dbReference>
<evidence type="ECO:0000313" key="1">
    <source>
        <dbReference type="EMBL" id="NSL86424.1"/>
    </source>
</evidence>
<dbReference type="Pfam" id="PF16344">
    <property type="entry name" value="FecR_C"/>
    <property type="match status" value="1"/>
</dbReference>
<dbReference type="PANTHER" id="PTHR30273">
    <property type="entry name" value="PERIPLASMIC SIGNAL SENSOR AND SIGMA FACTOR ACTIVATOR FECR-RELATED"/>
    <property type="match status" value="1"/>
</dbReference>
<dbReference type="Pfam" id="PF04773">
    <property type="entry name" value="FecR"/>
    <property type="match status" value="1"/>
</dbReference>
<comment type="caution">
    <text evidence="1">The sequence shown here is derived from an EMBL/GenBank/DDBJ whole genome shotgun (WGS) entry which is preliminary data.</text>
</comment>
<dbReference type="GO" id="GO:0016989">
    <property type="term" value="F:sigma factor antagonist activity"/>
    <property type="evidence" value="ECO:0007669"/>
    <property type="project" value="TreeGrafter"/>
</dbReference>
<dbReference type="InterPro" id="IPR012373">
    <property type="entry name" value="Ferrdict_sens_TM"/>
</dbReference>
<evidence type="ECO:0000313" key="2">
    <source>
        <dbReference type="Proteomes" id="UP000281028"/>
    </source>
</evidence>
<dbReference type="OrthoDB" id="697544at2"/>
<dbReference type="Gene3D" id="2.60.120.1440">
    <property type="match status" value="1"/>
</dbReference>
<name>A0A433WLR8_9BACT</name>
<dbReference type="AlphaFoldDB" id="A0A433WLR8"/>
<protein>
    <submittedName>
        <fullName evidence="1">DUF4974 domain-containing protein</fullName>
    </submittedName>
</protein>
<gene>
    <name evidence="1" type="ORF">ECE50_006265</name>
</gene>
<proteinExistence type="predicted"/>
<reference evidence="1" key="1">
    <citation type="submission" date="2020-05" db="EMBL/GenBank/DDBJ databases">
        <title>Chitinophaga laudate sp. nov., isolated from a tropical peat swamp.</title>
        <authorList>
            <person name="Goh C.B.S."/>
            <person name="Lee M.S."/>
            <person name="Parimannan S."/>
            <person name="Pasbakhsh P."/>
            <person name="Yule C.M."/>
            <person name="Rajandas H."/>
            <person name="Loke S."/>
            <person name="Croft L."/>
            <person name="Tan J.B.L."/>
        </authorList>
    </citation>
    <scope>NUCLEOTIDE SEQUENCE</scope>
    <source>
        <strain evidence="1">Mgbs1</strain>
    </source>
</reference>